<feature type="domain" description="XPG-I" evidence="4">
    <location>
        <begin position="5"/>
        <end position="62"/>
    </location>
</feature>
<name>A0A2T9Y142_9FUNG</name>
<gene>
    <name evidence="5" type="ORF">BB560_006824</name>
</gene>
<accession>A0A2T9Y142</accession>
<keyword evidence="6" id="KW-1185">Reference proteome</keyword>
<keyword evidence="3" id="KW-0460">Magnesium</keyword>
<dbReference type="GO" id="GO:0008409">
    <property type="term" value="F:5'-3' exonuclease activity"/>
    <property type="evidence" value="ECO:0007669"/>
    <property type="project" value="TreeGrafter"/>
</dbReference>
<dbReference type="SUPFAM" id="SSF47807">
    <property type="entry name" value="5' to 3' exonuclease, C-terminal subdomain"/>
    <property type="match status" value="1"/>
</dbReference>
<dbReference type="InterPro" id="IPR006084">
    <property type="entry name" value="XPG/Rad2"/>
</dbReference>
<dbReference type="InterPro" id="IPR008918">
    <property type="entry name" value="HhH2"/>
</dbReference>
<protein>
    <recommendedName>
        <fullName evidence="4">XPG-I domain-containing protein</fullName>
    </recommendedName>
</protein>
<dbReference type="InterPro" id="IPR036279">
    <property type="entry name" value="5-3_exonuclease_C_sf"/>
</dbReference>
<dbReference type="InterPro" id="IPR006086">
    <property type="entry name" value="XPG-I_dom"/>
</dbReference>
<dbReference type="GO" id="GO:0006281">
    <property type="term" value="P:DNA repair"/>
    <property type="evidence" value="ECO:0007669"/>
    <property type="project" value="UniProtKB-ARBA"/>
</dbReference>
<dbReference type="Proteomes" id="UP000245609">
    <property type="component" value="Unassembled WGS sequence"/>
</dbReference>
<keyword evidence="2" id="KW-0540">Nuclease</keyword>
<keyword evidence="1" id="KW-0479">Metal-binding</keyword>
<dbReference type="EMBL" id="MBFS01003547">
    <property type="protein sequence ID" value="PVU86048.1"/>
    <property type="molecule type" value="Genomic_DNA"/>
</dbReference>
<dbReference type="AlphaFoldDB" id="A0A2T9Y142"/>
<reference evidence="5 6" key="1">
    <citation type="journal article" date="2018" name="MBio">
        <title>Comparative Genomics Reveals the Core Gene Toolbox for the Fungus-Insect Symbiosis.</title>
        <authorList>
            <person name="Wang Y."/>
            <person name="Stata M."/>
            <person name="Wang W."/>
            <person name="Stajich J.E."/>
            <person name="White M.M."/>
            <person name="Moncalvo J.M."/>
        </authorList>
    </citation>
    <scope>NUCLEOTIDE SEQUENCE [LARGE SCALE GENOMIC DNA]</scope>
    <source>
        <strain evidence="5 6">SC-DP-2</strain>
    </source>
</reference>
<keyword evidence="2" id="KW-0378">Hydrolase</keyword>
<dbReference type="GO" id="GO:0046872">
    <property type="term" value="F:metal ion binding"/>
    <property type="evidence" value="ECO:0007669"/>
    <property type="project" value="UniProtKB-KW"/>
</dbReference>
<feature type="non-terminal residue" evidence="5">
    <location>
        <position position="1"/>
    </location>
</feature>
<organism evidence="5 6">
    <name type="scientific">Smittium megazygosporum</name>
    <dbReference type="NCBI Taxonomy" id="133381"/>
    <lineage>
        <taxon>Eukaryota</taxon>
        <taxon>Fungi</taxon>
        <taxon>Fungi incertae sedis</taxon>
        <taxon>Zoopagomycota</taxon>
        <taxon>Kickxellomycotina</taxon>
        <taxon>Harpellomycetes</taxon>
        <taxon>Harpellales</taxon>
        <taxon>Legeriomycetaceae</taxon>
        <taxon>Smittium</taxon>
    </lineage>
</organism>
<dbReference type="PANTHER" id="PTHR11081:SF9">
    <property type="entry name" value="FLAP ENDONUCLEASE 1"/>
    <property type="match status" value="1"/>
</dbReference>
<dbReference type="SMART" id="SM00279">
    <property type="entry name" value="HhH2"/>
    <property type="match status" value="1"/>
</dbReference>
<dbReference type="OrthoDB" id="31113at2759"/>
<dbReference type="GO" id="GO:0017108">
    <property type="term" value="F:5'-flap endonuclease activity"/>
    <property type="evidence" value="ECO:0007669"/>
    <property type="project" value="TreeGrafter"/>
</dbReference>
<dbReference type="STRING" id="133381.A0A2T9Y142"/>
<evidence type="ECO:0000256" key="3">
    <source>
        <dbReference type="ARBA" id="ARBA00022842"/>
    </source>
</evidence>
<comment type="caution">
    <text evidence="5">The sequence shown here is derived from an EMBL/GenBank/DDBJ whole genome shotgun (WGS) entry which is preliminary data.</text>
</comment>
<keyword evidence="2" id="KW-0255">Endonuclease</keyword>
<dbReference type="Gene3D" id="3.40.50.1010">
    <property type="entry name" value="5'-nuclease"/>
    <property type="match status" value="1"/>
</dbReference>
<evidence type="ECO:0000256" key="1">
    <source>
        <dbReference type="ARBA" id="ARBA00022723"/>
    </source>
</evidence>
<proteinExistence type="predicted"/>
<evidence type="ECO:0000256" key="2">
    <source>
        <dbReference type="ARBA" id="ARBA00022759"/>
    </source>
</evidence>
<dbReference type="Pfam" id="PF00867">
    <property type="entry name" value="XPG_I"/>
    <property type="match status" value="1"/>
</dbReference>
<evidence type="ECO:0000313" key="6">
    <source>
        <dbReference type="Proteomes" id="UP000245609"/>
    </source>
</evidence>
<dbReference type="GO" id="GO:0003677">
    <property type="term" value="F:DNA binding"/>
    <property type="evidence" value="ECO:0007669"/>
    <property type="project" value="InterPro"/>
</dbReference>
<dbReference type="InterPro" id="IPR029060">
    <property type="entry name" value="PIN-like_dom_sf"/>
</dbReference>
<evidence type="ECO:0000259" key="4">
    <source>
        <dbReference type="Pfam" id="PF00867"/>
    </source>
</evidence>
<dbReference type="SUPFAM" id="SSF88723">
    <property type="entry name" value="PIN domain-like"/>
    <property type="match status" value="1"/>
</dbReference>
<evidence type="ECO:0000313" key="5">
    <source>
        <dbReference type="EMBL" id="PVU86048.1"/>
    </source>
</evidence>
<sequence>FKGLYGTISEDTDVLAFGGKRLLRSFNTDCEMILEIDREMAQLELGISFQQFIDLCILCGTDFNSRIPKIGPVNALKMIKKYGSIEKIIYSSNIDPSITSSFNYKHWFYVSV</sequence>
<dbReference type="Gene3D" id="1.10.150.20">
    <property type="entry name" value="5' to 3' exonuclease, C-terminal subdomain"/>
    <property type="match status" value="1"/>
</dbReference>
<dbReference type="PANTHER" id="PTHR11081">
    <property type="entry name" value="FLAP ENDONUCLEASE FAMILY MEMBER"/>
    <property type="match status" value="1"/>
</dbReference>